<dbReference type="SUPFAM" id="SSF53474">
    <property type="entry name" value="alpha/beta-Hydrolases"/>
    <property type="match status" value="1"/>
</dbReference>
<dbReference type="OrthoDB" id="9806180at2"/>
<accession>A0A2V3ZII3</accession>
<evidence type="ECO:0000259" key="4">
    <source>
        <dbReference type="Pfam" id="PF07859"/>
    </source>
</evidence>
<dbReference type="InterPro" id="IPR033140">
    <property type="entry name" value="Lipase_GDXG_put_SER_AS"/>
</dbReference>
<dbReference type="InterPro" id="IPR050300">
    <property type="entry name" value="GDXG_lipolytic_enzyme"/>
</dbReference>
<dbReference type="AlphaFoldDB" id="A0A2V3ZII3"/>
<dbReference type="Pfam" id="PF07859">
    <property type="entry name" value="Abhydrolase_3"/>
    <property type="match status" value="1"/>
</dbReference>
<dbReference type="InterPro" id="IPR013094">
    <property type="entry name" value="AB_hydrolase_3"/>
</dbReference>
<evidence type="ECO:0000256" key="3">
    <source>
        <dbReference type="PROSITE-ProRule" id="PRU10038"/>
    </source>
</evidence>
<evidence type="ECO:0000256" key="1">
    <source>
        <dbReference type="ARBA" id="ARBA00010515"/>
    </source>
</evidence>
<dbReference type="Gene3D" id="3.40.50.1820">
    <property type="entry name" value="alpha/beta hydrolase"/>
    <property type="match status" value="1"/>
</dbReference>
<feature type="domain" description="Alpha/beta hydrolase fold-3" evidence="4">
    <location>
        <begin position="73"/>
        <end position="271"/>
    </location>
</feature>
<evidence type="ECO:0000313" key="5">
    <source>
        <dbReference type="EMBL" id="PXX89719.1"/>
    </source>
</evidence>
<protein>
    <submittedName>
        <fullName evidence="5">Alpha/beta hydrolase</fullName>
    </submittedName>
</protein>
<evidence type="ECO:0000313" key="6">
    <source>
        <dbReference type="Proteomes" id="UP000253987"/>
    </source>
</evidence>
<dbReference type="GO" id="GO:0004806">
    <property type="term" value="F:triacylglycerol lipase activity"/>
    <property type="evidence" value="ECO:0007669"/>
    <property type="project" value="TreeGrafter"/>
</dbReference>
<dbReference type="PANTHER" id="PTHR48081">
    <property type="entry name" value="AB HYDROLASE SUPERFAMILY PROTEIN C4A8.06C"/>
    <property type="match status" value="1"/>
</dbReference>
<reference evidence="6" key="1">
    <citation type="submission" date="2018-05" db="EMBL/GenBank/DDBJ databases">
        <authorList>
            <person name="Lu D."/>
        </authorList>
    </citation>
    <scope>NUCLEOTIDE SEQUENCE [LARGE SCALE GENOMIC DNA]</scope>
    <source>
        <strain evidence="6">F01</strain>
    </source>
</reference>
<dbReference type="RefSeq" id="WP_114613932.1">
    <property type="nucleotide sequence ID" value="NZ_QFWX01000006.1"/>
</dbReference>
<comment type="similarity">
    <text evidence="1">Belongs to the 'GDXG' lipolytic enzyme family.</text>
</comment>
<name>A0A2V3ZII3_9GAMM</name>
<dbReference type="PROSITE" id="PS01174">
    <property type="entry name" value="LIPASE_GDXG_SER"/>
    <property type="match status" value="1"/>
</dbReference>
<organism evidence="5 6">
    <name type="scientific">Marinobacter vulgaris</name>
    <dbReference type="NCBI Taxonomy" id="1928331"/>
    <lineage>
        <taxon>Bacteria</taxon>
        <taxon>Pseudomonadati</taxon>
        <taxon>Pseudomonadota</taxon>
        <taxon>Gammaproteobacteria</taxon>
        <taxon>Pseudomonadales</taxon>
        <taxon>Marinobacteraceae</taxon>
        <taxon>Marinobacter</taxon>
    </lineage>
</organism>
<reference evidence="5 6" key="2">
    <citation type="submission" date="2018-06" db="EMBL/GenBank/DDBJ databases">
        <title>Marinobactersediminissp. nov, a moderately halophilic bacterium isolated from marine solar saltern.</title>
        <authorList>
            <person name="Zhang Y."/>
        </authorList>
    </citation>
    <scope>NUCLEOTIDE SEQUENCE [LARGE SCALE GENOMIC DNA]</scope>
    <source>
        <strain evidence="5 6">F01</strain>
    </source>
</reference>
<keyword evidence="2 5" id="KW-0378">Hydrolase</keyword>
<keyword evidence="6" id="KW-1185">Reference proteome</keyword>
<sequence length="297" mass="32399">MIQAVLESGLRQTMTRLVRPLLHPSVPVRLQRRLISKAYLTSVPPRGTRFEDIEAEGLAMTRVCHGDNPDGVVLYFHGGGYIIGSPRTHRGITGHLARASGAMVIVPDYRLAPENPYPAALDDAETVFLALLEEGHTPTSLSLAGDSAGGGLAIALAMRLRDKGFPLPSSLMVMSPWTDLSNTRLYSPEYEPVLQRPWIDKAARLYCANEPVANPYISPVFGDLSGLPPLLIQAGSQEILLNDARRLADAANRDSVDTRLEIYNSLWHVFQVHAGQLARATGALNTAGAFIRQHLRP</sequence>
<comment type="caution">
    <text evidence="5">The sequence shown here is derived from an EMBL/GenBank/DDBJ whole genome shotgun (WGS) entry which is preliminary data.</text>
</comment>
<dbReference type="PROSITE" id="PS01173">
    <property type="entry name" value="LIPASE_GDXG_HIS"/>
    <property type="match status" value="1"/>
</dbReference>
<dbReference type="InterPro" id="IPR029058">
    <property type="entry name" value="AB_hydrolase_fold"/>
</dbReference>
<feature type="active site" evidence="3">
    <location>
        <position position="147"/>
    </location>
</feature>
<dbReference type="InterPro" id="IPR002168">
    <property type="entry name" value="Lipase_GDXG_HIS_AS"/>
</dbReference>
<evidence type="ECO:0000256" key="2">
    <source>
        <dbReference type="ARBA" id="ARBA00022801"/>
    </source>
</evidence>
<dbReference type="EMBL" id="QFWX01000006">
    <property type="protein sequence ID" value="PXX89719.1"/>
    <property type="molecule type" value="Genomic_DNA"/>
</dbReference>
<gene>
    <name evidence="5" type="ORF">DIT71_14505</name>
</gene>
<proteinExistence type="inferred from homology"/>
<dbReference type="Proteomes" id="UP000253987">
    <property type="component" value="Unassembled WGS sequence"/>
</dbReference>
<dbReference type="PANTHER" id="PTHR48081:SF30">
    <property type="entry name" value="ACETYL-HYDROLASE LIPR-RELATED"/>
    <property type="match status" value="1"/>
</dbReference>